<keyword evidence="5" id="KW-0808">Transferase</keyword>
<feature type="domain" description="EF-hand" evidence="18">
    <location>
        <begin position="381"/>
        <end position="416"/>
    </location>
</feature>
<proteinExistence type="inferred from homology"/>
<dbReference type="PANTHER" id="PTHR24349">
    <property type="entry name" value="SERINE/THREONINE-PROTEIN KINASE"/>
    <property type="match status" value="1"/>
</dbReference>
<evidence type="ECO:0000256" key="5">
    <source>
        <dbReference type="ARBA" id="ARBA00022679"/>
    </source>
</evidence>
<comment type="subunit">
    <text evidence="2">Monomer.</text>
</comment>
<dbReference type="Gene3D" id="1.10.238.10">
    <property type="entry name" value="EF-hand"/>
    <property type="match status" value="2"/>
</dbReference>
<reference evidence="19 20" key="1">
    <citation type="submission" date="2016-11" db="EMBL/GenBank/DDBJ databases">
        <title>The macronuclear genome of Stentor coeruleus: a giant cell with tiny introns.</title>
        <authorList>
            <person name="Slabodnick M."/>
            <person name="Ruby J.G."/>
            <person name="Reiff S.B."/>
            <person name="Swart E.C."/>
            <person name="Gosai S."/>
            <person name="Prabakaran S."/>
            <person name="Witkowska E."/>
            <person name="Larue G.E."/>
            <person name="Fisher S."/>
            <person name="Freeman R.M."/>
            <person name="Gunawardena J."/>
            <person name="Chu W."/>
            <person name="Stover N.A."/>
            <person name="Gregory B.D."/>
            <person name="Nowacki M."/>
            <person name="Derisi J."/>
            <person name="Roy S.W."/>
            <person name="Marshall W.F."/>
            <person name="Sood P."/>
        </authorList>
    </citation>
    <scope>NUCLEOTIDE SEQUENCE [LARGE SCALE GENOMIC DNA]</scope>
    <source>
        <strain evidence="19">WM001</strain>
    </source>
</reference>
<dbReference type="InterPro" id="IPR002048">
    <property type="entry name" value="EF_hand_dom"/>
</dbReference>
<dbReference type="InterPro" id="IPR011992">
    <property type="entry name" value="EF-hand-dom_pair"/>
</dbReference>
<dbReference type="EMBL" id="MPUH01000186">
    <property type="protein sequence ID" value="OMJ87091.1"/>
    <property type="molecule type" value="Genomic_DNA"/>
</dbReference>
<feature type="binding site" evidence="15">
    <location>
        <position position="71"/>
    </location>
    <ligand>
        <name>ATP</name>
        <dbReference type="ChEBI" id="CHEBI:30616"/>
    </ligand>
</feature>
<comment type="caution">
    <text evidence="19">The sequence shown here is derived from an EMBL/GenBank/DDBJ whole genome shotgun (WGS) entry which is preliminary data.</text>
</comment>
<keyword evidence="6" id="KW-0479">Metal-binding</keyword>
<dbReference type="GO" id="GO:0004674">
    <property type="term" value="F:protein serine/threonine kinase activity"/>
    <property type="evidence" value="ECO:0007669"/>
    <property type="project" value="UniProtKB-KW"/>
</dbReference>
<dbReference type="InterPro" id="IPR050205">
    <property type="entry name" value="CDPK_Ser/Thr_kinases"/>
</dbReference>
<evidence type="ECO:0000259" key="18">
    <source>
        <dbReference type="PROSITE" id="PS50222"/>
    </source>
</evidence>
<keyword evidence="8 15" id="KW-0547">Nucleotide-binding</keyword>
<evidence type="ECO:0000256" key="3">
    <source>
        <dbReference type="ARBA" id="ARBA00012513"/>
    </source>
</evidence>
<dbReference type="AlphaFoldDB" id="A0A1R2CDK7"/>
<feature type="domain" description="EF-hand" evidence="18">
    <location>
        <begin position="344"/>
        <end position="379"/>
    </location>
</feature>
<dbReference type="EC" id="2.7.11.1" evidence="3"/>
<evidence type="ECO:0000256" key="14">
    <source>
        <dbReference type="ARBA" id="ARBA00048679"/>
    </source>
</evidence>
<dbReference type="InterPro" id="IPR000719">
    <property type="entry name" value="Prot_kinase_dom"/>
</dbReference>
<dbReference type="SUPFAM" id="SSF56112">
    <property type="entry name" value="Protein kinase-like (PK-like)"/>
    <property type="match status" value="1"/>
</dbReference>
<dbReference type="InterPro" id="IPR008271">
    <property type="entry name" value="Ser/Thr_kinase_AS"/>
</dbReference>
<dbReference type="Gene3D" id="3.30.200.20">
    <property type="entry name" value="Phosphorylase Kinase, domain 1"/>
    <property type="match status" value="1"/>
</dbReference>
<dbReference type="PROSITE" id="PS00107">
    <property type="entry name" value="PROTEIN_KINASE_ATP"/>
    <property type="match status" value="1"/>
</dbReference>
<accession>A0A1R2CDK7</accession>
<dbReference type="Proteomes" id="UP000187209">
    <property type="component" value="Unassembled WGS sequence"/>
</dbReference>
<evidence type="ECO:0000256" key="15">
    <source>
        <dbReference type="PROSITE-ProRule" id="PRU10141"/>
    </source>
</evidence>
<evidence type="ECO:0000256" key="11">
    <source>
        <dbReference type="ARBA" id="ARBA00022840"/>
    </source>
</evidence>
<evidence type="ECO:0000256" key="16">
    <source>
        <dbReference type="RuleBase" id="RU000304"/>
    </source>
</evidence>
<evidence type="ECO:0000313" key="19">
    <source>
        <dbReference type="EMBL" id="OMJ87091.1"/>
    </source>
</evidence>
<comment type="cofactor">
    <cofactor evidence="1">
        <name>Mg(2+)</name>
        <dbReference type="ChEBI" id="CHEBI:18420"/>
    </cofactor>
</comment>
<sequence>MGCGITNQKKSATKITRRLSDAVAISPWLFMSKKKGNLPSQYKEIKKLGAGAFAVVKLCKYLPTGHDRAVKVIHKSGLHQQQIDSEFMLKEISVLTSLDHPNILRCYEIFEDPLRFYVSMEYCEGGQLFEKIISLKKFNEQQAAQIMHQLLSAICYCHEKLVIHRDLKPENILLDDQNGDLTIKVADFGSSCFLDPLKMLNGCFGSAYYIAPEVLEDEYNEKCDIWSCGVIMFILLTGKPPYPGKDPKFILNLVKMCPLKITQSKVPGVSLQAVDLLQKMLEVNPRMRISAKEAVNHPWISNYKTVVQDNDLSDALHSLEKFNGSAKLKDAVHVFIATQVASHEEIKFFRNTFKALDKNSDGKISKEELLEKYKENMEESQAIEVVEKIMKEVDTNLNGEIDYSEFLSACMNYSKYLSKENLETAFRMFDKDDSGGITVDEIRHVMGKKTKLPEAVWEEVLKDADENGDGIIDMMEFVNLMTNRL</sequence>
<feature type="domain" description="Protein kinase" evidence="17">
    <location>
        <begin position="42"/>
        <end position="300"/>
    </location>
</feature>
<evidence type="ECO:0000313" key="20">
    <source>
        <dbReference type="Proteomes" id="UP000187209"/>
    </source>
</evidence>
<name>A0A1R2CDK7_9CILI</name>
<comment type="catalytic activity">
    <reaction evidence="13">
        <text>L-threonyl-[protein] + ATP = O-phospho-L-threonyl-[protein] + ADP + H(+)</text>
        <dbReference type="Rhea" id="RHEA:46608"/>
        <dbReference type="Rhea" id="RHEA-COMP:11060"/>
        <dbReference type="Rhea" id="RHEA-COMP:11605"/>
        <dbReference type="ChEBI" id="CHEBI:15378"/>
        <dbReference type="ChEBI" id="CHEBI:30013"/>
        <dbReference type="ChEBI" id="CHEBI:30616"/>
        <dbReference type="ChEBI" id="CHEBI:61977"/>
        <dbReference type="ChEBI" id="CHEBI:456216"/>
        <dbReference type="EC" id="2.7.11.1"/>
    </reaction>
</comment>
<protein>
    <recommendedName>
        <fullName evidence="3">non-specific serine/threonine protein kinase</fullName>
        <ecNumber evidence="3">2.7.11.1</ecNumber>
    </recommendedName>
</protein>
<comment type="similarity">
    <text evidence="12">Belongs to the protein kinase superfamily. Ser/Thr protein kinase family. CDPK subfamily.</text>
</comment>
<dbReference type="Pfam" id="PF13499">
    <property type="entry name" value="EF-hand_7"/>
    <property type="match status" value="2"/>
</dbReference>
<dbReference type="Pfam" id="PF00069">
    <property type="entry name" value="Pkinase"/>
    <property type="match status" value="1"/>
</dbReference>
<dbReference type="InterPro" id="IPR017441">
    <property type="entry name" value="Protein_kinase_ATP_BS"/>
</dbReference>
<dbReference type="GO" id="GO:0005509">
    <property type="term" value="F:calcium ion binding"/>
    <property type="evidence" value="ECO:0007669"/>
    <property type="project" value="InterPro"/>
</dbReference>
<dbReference type="Gene3D" id="1.10.510.10">
    <property type="entry name" value="Transferase(Phosphotransferase) domain 1"/>
    <property type="match status" value="1"/>
</dbReference>
<comment type="catalytic activity">
    <reaction evidence="14">
        <text>L-seryl-[protein] + ATP = O-phospho-L-seryl-[protein] + ADP + H(+)</text>
        <dbReference type="Rhea" id="RHEA:17989"/>
        <dbReference type="Rhea" id="RHEA-COMP:9863"/>
        <dbReference type="Rhea" id="RHEA-COMP:11604"/>
        <dbReference type="ChEBI" id="CHEBI:15378"/>
        <dbReference type="ChEBI" id="CHEBI:29999"/>
        <dbReference type="ChEBI" id="CHEBI:30616"/>
        <dbReference type="ChEBI" id="CHEBI:83421"/>
        <dbReference type="ChEBI" id="CHEBI:456216"/>
        <dbReference type="EC" id="2.7.11.1"/>
    </reaction>
</comment>
<dbReference type="PROSITE" id="PS00108">
    <property type="entry name" value="PROTEIN_KINASE_ST"/>
    <property type="match status" value="1"/>
</dbReference>
<keyword evidence="7" id="KW-0677">Repeat</keyword>
<keyword evidence="11 15" id="KW-0067">ATP-binding</keyword>
<dbReference type="SMART" id="SM00220">
    <property type="entry name" value="S_TKc"/>
    <property type="match status" value="1"/>
</dbReference>
<organism evidence="19 20">
    <name type="scientific">Stentor coeruleus</name>
    <dbReference type="NCBI Taxonomy" id="5963"/>
    <lineage>
        <taxon>Eukaryota</taxon>
        <taxon>Sar</taxon>
        <taxon>Alveolata</taxon>
        <taxon>Ciliophora</taxon>
        <taxon>Postciliodesmatophora</taxon>
        <taxon>Heterotrichea</taxon>
        <taxon>Heterotrichida</taxon>
        <taxon>Stentoridae</taxon>
        <taxon>Stentor</taxon>
    </lineage>
</organism>
<keyword evidence="10" id="KW-0106">Calcium</keyword>
<dbReference type="GO" id="GO:0005524">
    <property type="term" value="F:ATP binding"/>
    <property type="evidence" value="ECO:0007669"/>
    <property type="project" value="UniProtKB-UniRule"/>
</dbReference>
<dbReference type="PROSITE" id="PS50222">
    <property type="entry name" value="EF_HAND_2"/>
    <property type="match status" value="4"/>
</dbReference>
<dbReference type="SUPFAM" id="SSF47473">
    <property type="entry name" value="EF-hand"/>
    <property type="match status" value="1"/>
</dbReference>
<dbReference type="PROSITE" id="PS00018">
    <property type="entry name" value="EF_HAND_1"/>
    <property type="match status" value="2"/>
</dbReference>
<evidence type="ECO:0000256" key="9">
    <source>
        <dbReference type="ARBA" id="ARBA00022777"/>
    </source>
</evidence>
<evidence type="ECO:0000256" key="13">
    <source>
        <dbReference type="ARBA" id="ARBA00047899"/>
    </source>
</evidence>
<feature type="domain" description="EF-hand" evidence="18">
    <location>
        <begin position="417"/>
        <end position="452"/>
    </location>
</feature>
<dbReference type="FunFam" id="3.30.200.20:FF:000315">
    <property type="entry name" value="Calcium-dependent protein kinase 3"/>
    <property type="match status" value="1"/>
</dbReference>
<evidence type="ECO:0000256" key="10">
    <source>
        <dbReference type="ARBA" id="ARBA00022837"/>
    </source>
</evidence>
<evidence type="ECO:0000256" key="7">
    <source>
        <dbReference type="ARBA" id="ARBA00022737"/>
    </source>
</evidence>
<evidence type="ECO:0000256" key="2">
    <source>
        <dbReference type="ARBA" id="ARBA00011245"/>
    </source>
</evidence>
<dbReference type="FunFam" id="1.10.238.10:FF:000001">
    <property type="entry name" value="Calmodulin 1"/>
    <property type="match status" value="1"/>
</dbReference>
<keyword evidence="20" id="KW-1185">Reference proteome</keyword>
<dbReference type="FunFam" id="1.10.510.10:FF:000571">
    <property type="entry name" value="Maternal embryonic leucine zipper kinase"/>
    <property type="match status" value="1"/>
</dbReference>
<dbReference type="CDD" id="cd05117">
    <property type="entry name" value="STKc_CAMK"/>
    <property type="match status" value="1"/>
</dbReference>
<evidence type="ECO:0000256" key="6">
    <source>
        <dbReference type="ARBA" id="ARBA00022723"/>
    </source>
</evidence>
<gene>
    <name evidence="19" type="ORF">SteCoe_11240</name>
</gene>
<dbReference type="CDD" id="cd00051">
    <property type="entry name" value="EFh"/>
    <property type="match status" value="2"/>
</dbReference>
<keyword evidence="4 16" id="KW-0723">Serine/threonine-protein kinase</keyword>
<evidence type="ECO:0000256" key="12">
    <source>
        <dbReference type="ARBA" id="ARBA00024334"/>
    </source>
</evidence>
<evidence type="ECO:0000256" key="8">
    <source>
        <dbReference type="ARBA" id="ARBA00022741"/>
    </source>
</evidence>
<evidence type="ECO:0000256" key="1">
    <source>
        <dbReference type="ARBA" id="ARBA00001946"/>
    </source>
</evidence>
<dbReference type="InterPro" id="IPR018247">
    <property type="entry name" value="EF_Hand_1_Ca_BS"/>
</dbReference>
<evidence type="ECO:0000256" key="4">
    <source>
        <dbReference type="ARBA" id="ARBA00022527"/>
    </source>
</evidence>
<dbReference type="SMART" id="SM00054">
    <property type="entry name" value="EFh"/>
    <property type="match status" value="4"/>
</dbReference>
<keyword evidence="9" id="KW-0418">Kinase</keyword>
<dbReference type="PROSITE" id="PS50011">
    <property type="entry name" value="PROTEIN_KINASE_DOM"/>
    <property type="match status" value="1"/>
</dbReference>
<dbReference type="InterPro" id="IPR011009">
    <property type="entry name" value="Kinase-like_dom_sf"/>
</dbReference>
<evidence type="ECO:0000259" key="17">
    <source>
        <dbReference type="PROSITE" id="PS50011"/>
    </source>
</evidence>
<feature type="domain" description="EF-hand" evidence="18">
    <location>
        <begin position="454"/>
        <end position="485"/>
    </location>
</feature>